<dbReference type="AlphaFoldDB" id="C5B177"/>
<evidence type="ECO:0000313" key="2">
    <source>
        <dbReference type="Proteomes" id="UP000009081"/>
    </source>
</evidence>
<organism evidence="1 2">
    <name type="scientific">Methylorubrum extorquens (strain ATCC 14718 / DSM 1338 / JCM 2805 / NCIMB 9133 / AM1)</name>
    <name type="common">Methylobacterium extorquens</name>
    <dbReference type="NCBI Taxonomy" id="272630"/>
    <lineage>
        <taxon>Bacteria</taxon>
        <taxon>Pseudomonadati</taxon>
        <taxon>Pseudomonadota</taxon>
        <taxon>Alphaproteobacteria</taxon>
        <taxon>Hyphomicrobiales</taxon>
        <taxon>Methylobacteriaceae</taxon>
        <taxon>Methylorubrum</taxon>
    </lineage>
</organism>
<reference evidence="1 2" key="1">
    <citation type="journal article" date="2009" name="PLoS ONE">
        <title>Methylobacterium genome sequences: a reference blueprint to investigate microbial metabolism of C1 compounds from natural and industrial sources.</title>
        <authorList>
            <person name="Vuilleumier S."/>
            <person name="Chistoserdova L."/>
            <person name="Lee M.-C."/>
            <person name="Bringel F."/>
            <person name="Lajus A."/>
            <person name="Zhou Y."/>
            <person name="Gourion B."/>
            <person name="Barbe V."/>
            <person name="Chang J."/>
            <person name="Cruveiller S."/>
            <person name="Dossat C."/>
            <person name="Gillett W."/>
            <person name="Gruffaz C."/>
            <person name="Haugen E."/>
            <person name="Hourcade E."/>
            <person name="Levy R."/>
            <person name="Mangenot S."/>
            <person name="Muller E."/>
            <person name="Nadalig T."/>
            <person name="Pagni M."/>
            <person name="Penny C."/>
            <person name="Peyraud R."/>
            <person name="Robinson D.G."/>
            <person name="Roche D."/>
            <person name="Rouy Z."/>
            <person name="Saenampechek C."/>
            <person name="Salvignol G."/>
            <person name="Vallenet D."/>
            <person name="Wu Z."/>
            <person name="Marx C.J."/>
            <person name="Vorholt J.A."/>
            <person name="Olson M.V."/>
            <person name="Kaul R."/>
            <person name="Weissenbach J."/>
            <person name="Medigue C."/>
            <person name="Lidstrom M.E."/>
        </authorList>
    </citation>
    <scope>NUCLEOTIDE SEQUENCE [LARGE SCALE GENOMIC DNA]</scope>
    <source>
        <strain evidence="2">ATCC 14718 / DSM 1338 / JCM 2805 / NCIMB 9133 / AM1</strain>
    </source>
</reference>
<gene>
    <name evidence="1" type="ordered locus">MexAM1_META1p3999</name>
</gene>
<dbReference type="Proteomes" id="UP000009081">
    <property type="component" value="Chromosome"/>
</dbReference>
<name>C5B177_METEA</name>
<accession>C5B177</accession>
<keyword evidence="2" id="KW-1185">Reference proteome</keyword>
<evidence type="ECO:0000313" key="1">
    <source>
        <dbReference type="EMBL" id="ACS41678.1"/>
    </source>
</evidence>
<protein>
    <submittedName>
        <fullName evidence="1">Uncharacterized protein</fullName>
    </submittedName>
</protein>
<dbReference type="STRING" id="272630.MexAM1_META1p3999"/>
<dbReference type="HOGENOM" id="CLU_074053_1_0_5"/>
<dbReference type="eggNOG" id="ENOG5032T0J">
    <property type="taxonomic scope" value="Bacteria"/>
</dbReference>
<sequence>MKNSAMLLLFGMRRIEMIGRSFGRLTVLRQAENHKDRVRWLCRCDCGKEHISYGTLMRSGHAKSCGCLDRDLKRARATSHGLSKHPLHAIWKGMLTRCDNPNREQWSDYGGRGIAVCDEWRDFVRFYEDMHADWRPGLSIERRNNDLGYGPKNCVWATRHEQAANRRNCVWVDTPRGKMIVADAARLSGISAGTIRQRHFAGWPPDRMFERNPKGFNGKNCPPGRRISV</sequence>
<proteinExistence type="predicted"/>
<dbReference type="EMBL" id="CP001510">
    <property type="protein sequence ID" value="ACS41678.1"/>
    <property type="molecule type" value="Genomic_DNA"/>
</dbReference>
<dbReference type="KEGG" id="mea:Mex_1p3999"/>